<feature type="compositionally biased region" description="Acidic residues" evidence="1">
    <location>
        <begin position="103"/>
        <end position="114"/>
    </location>
</feature>
<feature type="compositionally biased region" description="Basic and acidic residues" evidence="1">
    <location>
        <begin position="42"/>
        <end position="51"/>
    </location>
</feature>
<evidence type="ECO:0000256" key="1">
    <source>
        <dbReference type="SAM" id="MobiDB-lite"/>
    </source>
</evidence>
<feature type="non-terminal residue" evidence="2">
    <location>
        <position position="121"/>
    </location>
</feature>
<protein>
    <submittedName>
        <fullName evidence="2">Uncharacterized protein</fullName>
    </submittedName>
</protein>
<keyword evidence="3" id="KW-1185">Reference proteome</keyword>
<accession>A0A392RU29</accession>
<evidence type="ECO:0000313" key="2">
    <source>
        <dbReference type="EMBL" id="MCI39647.1"/>
    </source>
</evidence>
<evidence type="ECO:0000313" key="3">
    <source>
        <dbReference type="Proteomes" id="UP000265520"/>
    </source>
</evidence>
<comment type="caution">
    <text evidence="2">The sequence shown here is derived from an EMBL/GenBank/DDBJ whole genome shotgun (WGS) entry which is preliminary data.</text>
</comment>
<feature type="non-terminal residue" evidence="2">
    <location>
        <position position="1"/>
    </location>
</feature>
<dbReference type="AlphaFoldDB" id="A0A392RU29"/>
<proteinExistence type="predicted"/>
<reference evidence="2 3" key="1">
    <citation type="journal article" date="2018" name="Front. Plant Sci.">
        <title>Red Clover (Trifolium pratense) and Zigzag Clover (T. medium) - A Picture of Genomic Similarities and Differences.</title>
        <authorList>
            <person name="Dluhosova J."/>
            <person name="Istvanek J."/>
            <person name="Nedelnik J."/>
            <person name="Repkova J."/>
        </authorList>
    </citation>
    <scope>NUCLEOTIDE SEQUENCE [LARGE SCALE GENOMIC DNA]</scope>
    <source>
        <strain evidence="3">cv. 10/8</strain>
        <tissue evidence="2">Leaf</tissue>
    </source>
</reference>
<dbReference type="Proteomes" id="UP000265520">
    <property type="component" value="Unassembled WGS sequence"/>
</dbReference>
<name>A0A392RU29_9FABA</name>
<sequence length="121" mass="13643">DAEHVIQDYLEVLRQEGFVVDRSMVPPAPVNLYNPKRKPKRKAEAQDDLPKPDLLAQKKVKVEQSMAEQRTKRKHEESATKAAEGASKEPVVVEVDSSSEGSTSEDETESDEETLAERLRR</sequence>
<feature type="compositionally biased region" description="Low complexity" evidence="1">
    <location>
        <begin position="92"/>
        <end position="102"/>
    </location>
</feature>
<dbReference type="EMBL" id="LXQA010269964">
    <property type="protein sequence ID" value="MCI39647.1"/>
    <property type="molecule type" value="Genomic_DNA"/>
</dbReference>
<organism evidence="2 3">
    <name type="scientific">Trifolium medium</name>
    <dbReference type="NCBI Taxonomy" id="97028"/>
    <lineage>
        <taxon>Eukaryota</taxon>
        <taxon>Viridiplantae</taxon>
        <taxon>Streptophyta</taxon>
        <taxon>Embryophyta</taxon>
        <taxon>Tracheophyta</taxon>
        <taxon>Spermatophyta</taxon>
        <taxon>Magnoliopsida</taxon>
        <taxon>eudicotyledons</taxon>
        <taxon>Gunneridae</taxon>
        <taxon>Pentapetalae</taxon>
        <taxon>rosids</taxon>
        <taxon>fabids</taxon>
        <taxon>Fabales</taxon>
        <taxon>Fabaceae</taxon>
        <taxon>Papilionoideae</taxon>
        <taxon>50 kb inversion clade</taxon>
        <taxon>NPAAA clade</taxon>
        <taxon>Hologalegina</taxon>
        <taxon>IRL clade</taxon>
        <taxon>Trifolieae</taxon>
        <taxon>Trifolium</taxon>
    </lineage>
</organism>
<feature type="region of interest" description="Disordered" evidence="1">
    <location>
        <begin position="22"/>
        <end position="121"/>
    </location>
</feature>